<dbReference type="InterPro" id="IPR045077">
    <property type="entry name" value="L3_arc_euk"/>
</dbReference>
<keyword evidence="5" id="KW-0542">Nucleomorph</keyword>
<evidence type="ECO:0000256" key="1">
    <source>
        <dbReference type="ARBA" id="ARBA00006540"/>
    </source>
</evidence>
<evidence type="ECO:0000256" key="3">
    <source>
        <dbReference type="ARBA" id="ARBA00023274"/>
    </source>
</evidence>
<dbReference type="InterPro" id="IPR000597">
    <property type="entry name" value="Ribosomal_uL3"/>
</dbReference>
<dbReference type="InterPro" id="IPR044892">
    <property type="entry name" value="Ribosomal_L3_dom_3_arc_sf"/>
</dbReference>
<keyword evidence="2 4" id="KW-0689">Ribosomal protein</keyword>
<dbReference type="SUPFAM" id="SSF50447">
    <property type="entry name" value="Translation proteins"/>
    <property type="match status" value="1"/>
</dbReference>
<dbReference type="Gene3D" id="3.30.1430.10">
    <property type="match status" value="1"/>
</dbReference>
<keyword evidence="3 4" id="KW-0687">Ribonucleoprotein</keyword>
<dbReference type="InterPro" id="IPR019926">
    <property type="entry name" value="Ribosomal_uL3_CS"/>
</dbReference>
<dbReference type="PANTHER" id="PTHR11363">
    <property type="entry name" value="60S RIBOSOMAL PROTEIN L3-RELATED"/>
    <property type="match status" value="1"/>
</dbReference>
<dbReference type="PANTHER" id="PTHR11363:SF5">
    <property type="entry name" value="LARGE RIBOSOMAL SUBUNIT PROTEIN UL3"/>
    <property type="match status" value="1"/>
</dbReference>
<dbReference type="FunFam" id="2.40.30.10:FF:000351">
    <property type="entry name" value="Ribosomal protein L3"/>
    <property type="match status" value="1"/>
</dbReference>
<sequence length="372" mass="42568">MSHRKFEHPRLGSLGYIPKKRANKLVQNIKIMRSYNKYEVFPKIIQFFGYKVGMTHVMRTSMVSNSRVFHKEVCDSVSIIECPPVLVIGVNLYSLISGKYKKSYHFNIIKNSRKRSKTSKEQLKNLMINSNFLNQIISYYNIIKISVRTYYRKNSIENKKPINLEFQILGGSPKAKIEYAFKLLGKKIFLSSLFKQDENVDILGITKGHGTQGVIRRWGVTRLPRKTRRGFRKVGCIGPWNPSRVSWTIARGGQMGYHKRKKLNNKILKVGNSNGYSKNSTTLYDLSVKSVNCLGGYKKYGFVHHDFLMIKGSIPGCQRRPLIISASKGKRSSKFDEVSNVTFIDTSSKIGHGRFQTTSEKALSQGKNNYLI</sequence>
<dbReference type="InterPro" id="IPR009000">
    <property type="entry name" value="Transl_B-barrel_sf"/>
</dbReference>
<dbReference type="Pfam" id="PF00297">
    <property type="entry name" value="Ribosomal_L3"/>
    <property type="match status" value="1"/>
</dbReference>
<comment type="similarity">
    <text evidence="1 4">Belongs to the universal ribosomal protein uL3 family.</text>
</comment>
<proteinExistence type="inferred from homology"/>
<accession>A0A0H5BHZ8</accession>
<protein>
    <submittedName>
        <fullName evidence="5">Ribosomal protein L3</fullName>
    </submittedName>
</protein>
<gene>
    <name evidence="5" type="primary">rpl3</name>
</gene>
<evidence type="ECO:0000256" key="4">
    <source>
        <dbReference type="RuleBase" id="RU003905"/>
    </source>
</evidence>
<dbReference type="GO" id="GO:0003735">
    <property type="term" value="F:structural constituent of ribosome"/>
    <property type="evidence" value="ECO:0007669"/>
    <property type="project" value="InterPro"/>
</dbReference>
<dbReference type="Gene3D" id="4.10.960.10">
    <property type="entry name" value="Ribosomal protein L3, domain 3"/>
    <property type="match status" value="1"/>
</dbReference>
<dbReference type="EMBL" id="AB996602">
    <property type="protein sequence ID" value="BAS01753.1"/>
    <property type="molecule type" value="Genomic_DNA"/>
</dbReference>
<organism evidence="5">
    <name type="scientific">Amorphochlora amoebiformis</name>
    <dbReference type="NCBI Taxonomy" id="1561963"/>
    <lineage>
        <taxon>Eukaryota</taxon>
        <taxon>Sar</taxon>
        <taxon>Rhizaria</taxon>
        <taxon>Cercozoa</taxon>
        <taxon>Chlorarachniophyceae</taxon>
        <taxon>Amorphochlora</taxon>
    </lineage>
</organism>
<geneLocation type="nucleomorph" evidence="5"/>
<name>A0A0H5BHZ8_9EUKA</name>
<dbReference type="GO" id="GO:0003723">
    <property type="term" value="F:RNA binding"/>
    <property type="evidence" value="ECO:0007669"/>
    <property type="project" value="TreeGrafter"/>
</dbReference>
<dbReference type="PROSITE" id="PS00474">
    <property type="entry name" value="RIBOSOMAL_L3"/>
    <property type="match status" value="1"/>
</dbReference>
<dbReference type="GO" id="GO:0022625">
    <property type="term" value="C:cytosolic large ribosomal subunit"/>
    <property type="evidence" value="ECO:0007669"/>
    <property type="project" value="TreeGrafter"/>
</dbReference>
<evidence type="ECO:0000313" key="5">
    <source>
        <dbReference type="EMBL" id="BAS01753.1"/>
    </source>
</evidence>
<reference evidence="5" key="1">
    <citation type="journal article" date="2015" name="Genome Biol. Evol.">
        <title>Nucleomorph Genome Sequences of Two Chlorarachniophytes, Amorphochlora amoebiformis and Lotharella vacuolata.</title>
        <authorList>
            <person name="Suzuki S."/>
            <person name="Shirato S."/>
            <person name="Hirakawa Y."/>
            <person name="Ishida K."/>
        </authorList>
    </citation>
    <scope>NUCLEOTIDE SEQUENCE</scope>
    <source>
        <strain evidence="5">CCMP2058</strain>
    </source>
</reference>
<dbReference type="GO" id="GO:0006412">
    <property type="term" value="P:translation"/>
    <property type="evidence" value="ECO:0007669"/>
    <property type="project" value="InterPro"/>
</dbReference>
<evidence type="ECO:0000256" key="2">
    <source>
        <dbReference type="ARBA" id="ARBA00022980"/>
    </source>
</evidence>
<dbReference type="AlphaFoldDB" id="A0A0H5BHZ8"/>
<dbReference type="Gene3D" id="2.40.30.10">
    <property type="entry name" value="Translation factors"/>
    <property type="match status" value="1"/>
</dbReference>